<reference evidence="1 2" key="1">
    <citation type="submission" date="2021-05" db="EMBL/GenBank/DDBJ databases">
        <title>Petroleum and Energy Research Collection (APPE): ex situ preservation of microbial diversity associated with the oil industry and exploitation of its biotechnological potential.</title>
        <authorList>
            <person name="Paixao C.T.M."/>
            <person name="Gomes M.B."/>
            <person name="Oliveira V.M."/>
        </authorList>
    </citation>
    <scope>NUCLEOTIDE SEQUENCE [LARGE SCALE GENOMIC DNA]</scope>
    <source>
        <strain evidence="1 2">LIT2</strain>
    </source>
</reference>
<evidence type="ECO:0000313" key="1">
    <source>
        <dbReference type="EMBL" id="MBZ9567487.1"/>
    </source>
</evidence>
<dbReference type="EMBL" id="JAGXFD010000001">
    <property type="protein sequence ID" value="MBZ9567487.1"/>
    <property type="molecule type" value="Genomic_DNA"/>
</dbReference>
<proteinExistence type="predicted"/>
<dbReference type="Proteomes" id="UP001319883">
    <property type="component" value="Unassembled WGS sequence"/>
</dbReference>
<organism evidence="1 2">
    <name type="scientific">Modicisalibacter tunisiensis</name>
    <dbReference type="NCBI Taxonomy" id="390637"/>
    <lineage>
        <taxon>Bacteria</taxon>
        <taxon>Pseudomonadati</taxon>
        <taxon>Pseudomonadota</taxon>
        <taxon>Gammaproteobacteria</taxon>
        <taxon>Oceanospirillales</taxon>
        <taxon>Halomonadaceae</taxon>
        <taxon>Modicisalibacter</taxon>
    </lineage>
</organism>
<sequence>MKVWKLMFRAKSLPQADLMPAGLRKDMALIGRLTRCYVVDVFGTRFLGFEFETDSEDFNHVCRLIKILEVRYTMRVFEFSEKSSSPEAADLLVKIDSRPTLKVA</sequence>
<name>A0ABS7X0G2_9GAMM</name>
<keyword evidence="2" id="KW-1185">Reference proteome</keyword>
<comment type="caution">
    <text evidence="1">The sequence shown here is derived from an EMBL/GenBank/DDBJ whole genome shotgun (WGS) entry which is preliminary data.</text>
</comment>
<accession>A0ABS7X0G2</accession>
<protein>
    <submittedName>
        <fullName evidence="1">Uncharacterized protein</fullName>
    </submittedName>
</protein>
<dbReference type="RefSeq" id="WP_163650046.1">
    <property type="nucleotide sequence ID" value="NZ_JAGXFC010000001.1"/>
</dbReference>
<evidence type="ECO:0000313" key="2">
    <source>
        <dbReference type="Proteomes" id="UP001319883"/>
    </source>
</evidence>
<gene>
    <name evidence="1" type="ORF">KGQ91_07305</name>
</gene>